<dbReference type="PANTHER" id="PTHR23417">
    <property type="entry name" value="3-DEOXY-D-MANNO-OCTULOSONIC-ACID TRANSFERASE/TRNA GUANINE-N 7 - -METHYLTRANSFERASE"/>
    <property type="match status" value="1"/>
</dbReference>
<dbReference type="InterPro" id="IPR029063">
    <property type="entry name" value="SAM-dependent_MTases_sf"/>
</dbReference>
<evidence type="ECO:0000256" key="2">
    <source>
        <dbReference type="ARBA" id="ARBA00003015"/>
    </source>
</evidence>
<keyword evidence="4 9" id="KW-0808">Transferase</keyword>
<comment type="pathway">
    <text evidence="7 9">tRNA modification; N(7)-methylguanine-tRNA biosynthesis.</text>
</comment>
<dbReference type="GO" id="GO:0008176">
    <property type="term" value="F:tRNA (guanine(46)-N7)-methyltransferase activity"/>
    <property type="evidence" value="ECO:0007669"/>
    <property type="project" value="UniProtKB-UniRule"/>
</dbReference>
<evidence type="ECO:0000256" key="9">
    <source>
        <dbReference type="HAMAP-Rule" id="MF_01057"/>
    </source>
</evidence>
<evidence type="ECO:0000256" key="6">
    <source>
        <dbReference type="ARBA" id="ARBA00022694"/>
    </source>
</evidence>
<dbReference type="UniPathway" id="UPA00989"/>
<feature type="binding site" evidence="9">
    <location>
        <position position="107"/>
    </location>
    <ligand>
        <name>S-adenosyl-L-methionine</name>
        <dbReference type="ChEBI" id="CHEBI:59789"/>
    </ligand>
</feature>
<comment type="similarity">
    <text evidence="8 9">Belongs to the class I-like SAM-binding methyltransferase superfamily. TrmB family.</text>
</comment>
<sequence length="252" mass="28391">MTDQIDTPEIIDESAAPTETEVDNAEQKHMRSIRTFVMRAGRMTPAQQKALDEQWPTLGLELADGPIDYAKVFEREAPTVLEIGFGMGDSLLAMAEAAPEINFIGIEVHKPGVGRLLNNVAKTGLKNLKVYNDDALLVLNDCIADGSLDGIQLFFPDPWHKKKHHKRRMVQPEIAQTFRAKLKLGGKFHMATDWENYAEHMMEVMSVAEGYRNAAGEGEYSPQPESRPDTKFQRRGERLGHGVWDLVFERTE</sequence>
<accession>A0A369WE31</accession>
<name>A0A369WE31_9GAMM</name>
<keyword evidence="12" id="KW-1185">Reference proteome</keyword>
<dbReference type="RefSeq" id="WP_114696572.1">
    <property type="nucleotide sequence ID" value="NZ_QQOH01000004.1"/>
</dbReference>
<comment type="catalytic activity">
    <reaction evidence="1 9">
        <text>guanosine(46) in tRNA + S-adenosyl-L-methionine = N(7)-methylguanosine(46) in tRNA + S-adenosyl-L-homocysteine</text>
        <dbReference type="Rhea" id="RHEA:42708"/>
        <dbReference type="Rhea" id="RHEA-COMP:10188"/>
        <dbReference type="Rhea" id="RHEA-COMP:10189"/>
        <dbReference type="ChEBI" id="CHEBI:57856"/>
        <dbReference type="ChEBI" id="CHEBI:59789"/>
        <dbReference type="ChEBI" id="CHEBI:74269"/>
        <dbReference type="ChEBI" id="CHEBI:74480"/>
        <dbReference type="EC" id="2.1.1.33"/>
    </reaction>
</comment>
<feature type="binding site" evidence="9">
    <location>
        <position position="157"/>
    </location>
    <ligand>
        <name>S-adenosyl-L-methionine</name>
        <dbReference type="ChEBI" id="CHEBI:59789"/>
    </ligand>
</feature>
<organism evidence="11 12">
    <name type="scientific">Motiliproteus coralliicola</name>
    <dbReference type="NCBI Taxonomy" id="2283196"/>
    <lineage>
        <taxon>Bacteria</taxon>
        <taxon>Pseudomonadati</taxon>
        <taxon>Pseudomonadota</taxon>
        <taxon>Gammaproteobacteria</taxon>
        <taxon>Oceanospirillales</taxon>
        <taxon>Oceanospirillaceae</taxon>
        <taxon>Motiliproteus</taxon>
    </lineage>
</organism>
<dbReference type="NCBIfam" id="TIGR00091">
    <property type="entry name" value="tRNA (guanosine(46)-N7)-methyltransferase TrmB"/>
    <property type="match status" value="1"/>
</dbReference>
<comment type="function">
    <text evidence="2 9">Catalyzes the formation of N(7)-methylguanine at position 46 (m7G46) in tRNA.</text>
</comment>
<evidence type="ECO:0000313" key="11">
    <source>
        <dbReference type="EMBL" id="RDE18954.1"/>
    </source>
</evidence>
<feature type="binding site" evidence="9">
    <location>
        <position position="193"/>
    </location>
    <ligand>
        <name>substrate</name>
    </ligand>
</feature>
<dbReference type="PROSITE" id="PS51625">
    <property type="entry name" value="SAM_MT_TRMB"/>
    <property type="match status" value="1"/>
</dbReference>
<dbReference type="HAMAP" id="MF_01057">
    <property type="entry name" value="tRNA_methyltr_TrmB"/>
    <property type="match status" value="1"/>
</dbReference>
<gene>
    <name evidence="9" type="primary">trmB</name>
    <name evidence="11" type="ORF">DV711_15205</name>
</gene>
<evidence type="ECO:0000256" key="4">
    <source>
        <dbReference type="ARBA" id="ARBA00022679"/>
    </source>
</evidence>
<dbReference type="AlphaFoldDB" id="A0A369WE31"/>
<dbReference type="EC" id="2.1.1.33" evidence="9"/>
<feature type="binding site" evidence="9">
    <location>
        <position position="161"/>
    </location>
    <ligand>
        <name>substrate</name>
    </ligand>
</feature>
<dbReference type="Pfam" id="PF02390">
    <property type="entry name" value="Methyltransf_4"/>
    <property type="match status" value="1"/>
</dbReference>
<comment type="caution">
    <text evidence="9">Lacks conserved residue(s) required for the propagation of feature annotation.</text>
</comment>
<keyword evidence="5 9" id="KW-0949">S-adenosyl-L-methionine</keyword>
<evidence type="ECO:0000256" key="3">
    <source>
        <dbReference type="ARBA" id="ARBA00022603"/>
    </source>
</evidence>
<dbReference type="InterPro" id="IPR003358">
    <property type="entry name" value="tRNA_(Gua-N-7)_MeTrfase_Trmb"/>
</dbReference>
<dbReference type="Gene3D" id="3.40.50.150">
    <property type="entry name" value="Vaccinia Virus protein VP39"/>
    <property type="match status" value="1"/>
</dbReference>
<feature type="region of interest" description="Disordered" evidence="10">
    <location>
        <begin position="215"/>
        <end position="234"/>
    </location>
</feature>
<dbReference type="SUPFAM" id="SSF53335">
    <property type="entry name" value="S-adenosyl-L-methionine-dependent methyltransferases"/>
    <property type="match status" value="1"/>
</dbReference>
<evidence type="ECO:0000313" key="12">
    <source>
        <dbReference type="Proteomes" id="UP000253769"/>
    </source>
</evidence>
<dbReference type="EMBL" id="QQOH01000004">
    <property type="protein sequence ID" value="RDE18954.1"/>
    <property type="molecule type" value="Genomic_DNA"/>
</dbReference>
<dbReference type="CDD" id="cd02440">
    <property type="entry name" value="AdoMet_MTases"/>
    <property type="match status" value="1"/>
</dbReference>
<evidence type="ECO:0000256" key="1">
    <source>
        <dbReference type="ARBA" id="ARBA00000142"/>
    </source>
</evidence>
<dbReference type="PANTHER" id="PTHR23417:SF14">
    <property type="entry name" value="PENTACOTRIPEPTIDE-REPEAT REGION OF PRORP DOMAIN-CONTAINING PROTEIN"/>
    <property type="match status" value="1"/>
</dbReference>
<reference evidence="11 12" key="1">
    <citation type="submission" date="2018-07" db="EMBL/GenBank/DDBJ databases">
        <title>Motiliproteus coralliicola sp. nov., a bacterium isolated from Coral.</title>
        <authorList>
            <person name="Wang G."/>
        </authorList>
    </citation>
    <scope>NUCLEOTIDE SEQUENCE [LARGE SCALE GENOMIC DNA]</scope>
    <source>
        <strain evidence="11 12">C34</strain>
    </source>
</reference>
<keyword evidence="6 9" id="KW-0819">tRNA processing</keyword>
<evidence type="ECO:0000256" key="10">
    <source>
        <dbReference type="SAM" id="MobiDB-lite"/>
    </source>
</evidence>
<dbReference type="InterPro" id="IPR055361">
    <property type="entry name" value="tRNA_methyltr_TrmB_bact"/>
</dbReference>
<dbReference type="FunFam" id="3.40.50.150:FF:000035">
    <property type="entry name" value="tRNA (guanine-N(7)-)-methyltransferase"/>
    <property type="match status" value="1"/>
</dbReference>
<dbReference type="Proteomes" id="UP000253769">
    <property type="component" value="Unassembled WGS sequence"/>
</dbReference>
<proteinExistence type="inferred from homology"/>
<evidence type="ECO:0000256" key="5">
    <source>
        <dbReference type="ARBA" id="ARBA00022691"/>
    </source>
</evidence>
<protein>
    <recommendedName>
        <fullName evidence="9">tRNA (guanine-N(7)-)-methyltransferase</fullName>
        <ecNumber evidence="9">2.1.1.33</ecNumber>
    </recommendedName>
    <alternativeName>
        <fullName evidence="9">tRNA (guanine(46)-N(7))-methyltransferase</fullName>
    </alternativeName>
    <alternativeName>
        <fullName evidence="9">tRNA(m7G46)-methyltransferase</fullName>
    </alternativeName>
</protein>
<evidence type="ECO:0000256" key="7">
    <source>
        <dbReference type="ARBA" id="ARBA00060552"/>
    </source>
</evidence>
<feature type="region of interest" description="Disordered" evidence="10">
    <location>
        <begin position="1"/>
        <end position="28"/>
    </location>
</feature>
<dbReference type="GO" id="GO:0043527">
    <property type="term" value="C:tRNA methyltransferase complex"/>
    <property type="evidence" value="ECO:0007669"/>
    <property type="project" value="TreeGrafter"/>
</dbReference>
<evidence type="ECO:0000256" key="8">
    <source>
        <dbReference type="ARBA" id="ARBA00060767"/>
    </source>
</evidence>
<keyword evidence="3 9" id="KW-0489">Methyltransferase</keyword>
<dbReference type="OrthoDB" id="9802090at2"/>
<feature type="binding site" evidence="9">
    <location>
        <position position="82"/>
    </location>
    <ligand>
        <name>S-adenosyl-L-methionine</name>
        <dbReference type="ChEBI" id="CHEBI:59789"/>
    </ligand>
</feature>
<comment type="caution">
    <text evidence="11">The sequence shown here is derived from an EMBL/GenBank/DDBJ whole genome shotgun (WGS) entry which is preliminary data.</text>
</comment>
<feature type="binding site" evidence="9">
    <location>
        <position position="134"/>
    </location>
    <ligand>
        <name>S-adenosyl-L-methionine</name>
        <dbReference type="ChEBI" id="CHEBI:59789"/>
    </ligand>
</feature>